<sequence length="667" mass="74384">MKKVNKKGFTLIELIIVATIMVMVMGAILNFIRPVNKFYERTQAMDDTNDIGSILMDNVDDELRYATNVVVLQDYKGVPQLIDGFLVDSTSKPFVTAKLTDVLIIDNNAIRGSQLAGYDAQGTVAHRKGAKGCILRARINDAGIDIDKMGILRSEDLYNDYGCKFDASMKTLDNGKSKCLTLDIELMRPSREGLSYEFKKVVYNQSRDFELVNINLDEASQKNMKGYFYSSRDNALNPIDYNNLVQSSNVGSLGSNHLDETGTYTYILYTREKPSSEKVQILLKNSETKALLDTQTISSGSSISDSIYNSWMDIGKKNQKMDYATNTFLHFNGISSENNEPIDYYRSAPISNKLVFYCNYTSEVLNKPTGQFLFRDRFDDHHIDHTGQTPPYWEDTADFYSEADGFTGTVDFHRGNGDDPKVGAYKFIGWNTKPDATGAPSGDPDPKAVAADIKAGWFVSGAKYTSVDTYYAIYEQKDIVAFNVAGFSSTTSITIVDGYTSDDYKNDSRFQQLIQEAKDNAPAGQVFENLHVFDAADKDLGVFGSDPNIFEKYSKGGFTIKPIYKECAYEGTYEVTITIEDINPWYNSLAIQGSPAHFVLCEEDGTTEIVSETAENYKQIVNVFSPGQVLKLYIYDNASVSVSFNNSSVTVNDNCACVYDGNSLRVN</sequence>
<keyword evidence="1" id="KW-0812">Transmembrane</keyword>
<evidence type="ECO:0008006" key="4">
    <source>
        <dbReference type="Google" id="ProtNLM"/>
    </source>
</evidence>
<organism evidence="2 3">
    <name type="scientific">Ruminococcus albus (strain ATCC 27210 / DSM 20455 / JCM 14654 / NCDO 2250 / 7)</name>
    <dbReference type="NCBI Taxonomy" id="697329"/>
    <lineage>
        <taxon>Bacteria</taxon>
        <taxon>Bacillati</taxon>
        <taxon>Bacillota</taxon>
        <taxon>Clostridia</taxon>
        <taxon>Eubacteriales</taxon>
        <taxon>Oscillospiraceae</taxon>
        <taxon>Ruminococcus</taxon>
    </lineage>
</organism>
<dbReference type="Proteomes" id="UP000006919">
    <property type="component" value="Chromosome"/>
</dbReference>
<reference evidence="2 3" key="1">
    <citation type="journal article" date="2011" name="J. Bacteriol.">
        <title>Complete genome of the cellulolytic ruminal bacterium Ruminococcus albus 7.</title>
        <authorList>
            <person name="Suen G."/>
            <person name="Stevenson D.M."/>
            <person name="Bruce D.C."/>
            <person name="Chertkov O."/>
            <person name="Copeland A."/>
            <person name="Cheng J.F."/>
            <person name="Detter C."/>
            <person name="Detter J.C."/>
            <person name="Goodwin L.A."/>
            <person name="Han C.S."/>
            <person name="Hauser L.J."/>
            <person name="Ivanova N.N."/>
            <person name="Kyrpides N.C."/>
            <person name="Land M.L."/>
            <person name="Lapidus A."/>
            <person name="Lucas S."/>
            <person name="Ovchinnikova G."/>
            <person name="Pitluck S."/>
            <person name="Tapia R."/>
            <person name="Woyke T."/>
            <person name="Boyum J."/>
            <person name="Mead D."/>
            <person name="Weimer P.J."/>
        </authorList>
    </citation>
    <scope>NUCLEOTIDE SEQUENCE [LARGE SCALE GENOMIC DNA]</scope>
    <source>
        <strain evidence="3">ATCC 27210 / DSM 20455 / JCM 14654 / NCDO 2250 / 7</strain>
    </source>
</reference>
<dbReference type="STRING" id="697329.Rumal_2393"/>
<dbReference type="EMBL" id="CP002403">
    <property type="protein sequence ID" value="ADU22873.1"/>
    <property type="molecule type" value="Genomic_DNA"/>
</dbReference>
<accession>E6UE08</accession>
<dbReference type="KEGG" id="ral:Rumal_2393"/>
<dbReference type="Pfam" id="PF07963">
    <property type="entry name" value="N_methyl"/>
    <property type="match status" value="1"/>
</dbReference>
<dbReference type="HOGENOM" id="CLU_411537_0_0_9"/>
<keyword evidence="1" id="KW-0472">Membrane</keyword>
<gene>
    <name evidence="2" type="ordered locus">Rumal_2393</name>
</gene>
<dbReference type="RefSeq" id="WP_013499008.1">
    <property type="nucleotide sequence ID" value="NC_014833.1"/>
</dbReference>
<name>E6UE08_RUMA7</name>
<keyword evidence="1" id="KW-1133">Transmembrane helix</keyword>
<dbReference type="eggNOG" id="COG2165">
    <property type="taxonomic scope" value="Bacteria"/>
</dbReference>
<dbReference type="InterPro" id="IPR012902">
    <property type="entry name" value="N_methyl_site"/>
</dbReference>
<protein>
    <recommendedName>
        <fullName evidence="4">Prepilin-type N-terminal cleavage/methylation domain-containing protein</fullName>
    </recommendedName>
</protein>
<evidence type="ECO:0000256" key="1">
    <source>
        <dbReference type="SAM" id="Phobius"/>
    </source>
</evidence>
<dbReference type="PROSITE" id="PS00409">
    <property type="entry name" value="PROKAR_NTER_METHYL"/>
    <property type="match status" value="1"/>
</dbReference>
<evidence type="ECO:0000313" key="3">
    <source>
        <dbReference type="Proteomes" id="UP000006919"/>
    </source>
</evidence>
<dbReference type="NCBIfam" id="TIGR02532">
    <property type="entry name" value="IV_pilin_GFxxxE"/>
    <property type="match status" value="1"/>
</dbReference>
<dbReference type="OrthoDB" id="1819233at2"/>
<dbReference type="AlphaFoldDB" id="E6UE08"/>
<proteinExistence type="predicted"/>
<feature type="transmembrane region" description="Helical" evidence="1">
    <location>
        <begin position="12"/>
        <end position="32"/>
    </location>
</feature>
<evidence type="ECO:0000313" key="2">
    <source>
        <dbReference type="EMBL" id="ADU22873.1"/>
    </source>
</evidence>